<comment type="caution">
    <text evidence="1">The sequence shown here is derived from an EMBL/GenBank/DDBJ whole genome shotgun (WGS) entry which is preliminary data.</text>
</comment>
<dbReference type="EMBL" id="BGZK01000378">
    <property type="protein sequence ID" value="GBP40204.1"/>
    <property type="molecule type" value="Genomic_DNA"/>
</dbReference>
<dbReference type="AlphaFoldDB" id="A0A4C1VQU0"/>
<sequence>MSKTQRARNPCAVGVRTAGDSKLRHCMKVVVCKTNAMVLKSGESTTECDVLIEGEKVEQGKEFAYSGSLFTNDERLSIHNGAIIPMLMYGSESWAWQEENESRINAVEMRSLRSMCGVCRKGRCRNSNVRELCDLKDVVTRVKRGMSDNELLILLVQVSKKKAWSILRAIKRQLLDPCQVEADV</sequence>
<dbReference type="STRING" id="151549.A0A4C1VQU0"/>
<accession>A0A4C1VQU0</accession>
<protein>
    <submittedName>
        <fullName evidence="1">Uncharacterized protein</fullName>
    </submittedName>
</protein>
<organism evidence="1 2">
    <name type="scientific">Eumeta variegata</name>
    <name type="common">Bagworm moth</name>
    <name type="synonym">Eumeta japonica</name>
    <dbReference type="NCBI Taxonomy" id="151549"/>
    <lineage>
        <taxon>Eukaryota</taxon>
        <taxon>Metazoa</taxon>
        <taxon>Ecdysozoa</taxon>
        <taxon>Arthropoda</taxon>
        <taxon>Hexapoda</taxon>
        <taxon>Insecta</taxon>
        <taxon>Pterygota</taxon>
        <taxon>Neoptera</taxon>
        <taxon>Endopterygota</taxon>
        <taxon>Lepidoptera</taxon>
        <taxon>Glossata</taxon>
        <taxon>Ditrysia</taxon>
        <taxon>Tineoidea</taxon>
        <taxon>Psychidae</taxon>
        <taxon>Oiketicinae</taxon>
        <taxon>Eumeta</taxon>
    </lineage>
</organism>
<evidence type="ECO:0000313" key="1">
    <source>
        <dbReference type="EMBL" id="GBP40204.1"/>
    </source>
</evidence>
<evidence type="ECO:0000313" key="2">
    <source>
        <dbReference type="Proteomes" id="UP000299102"/>
    </source>
</evidence>
<dbReference type="Proteomes" id="UP000299102">
    <property type="component" value="Unassembled WGS sequence"/>
</dbReference>
<gene>
    <name evidence="1" type="ORF">EVAR_37605_1</name>
</gene>
<reference evidence="1 2" key="1">
    <citation type="journal article" date="2019" name="Commun. Biol.">
        <title>The bagworm genome reveals a unique fibroin gene that provides high tensile strength.</title>
        <authorList>
            <person name="Kono N."/>
            <person name="Nakamura H."/>
            <person name="Ohtoshi R."/>
            <person name="Tomita M."/>
            <person name="Numata K."/>
            <person name="Arakawa K."/>
        </authorList>
    </citation>
    <scope>NUCLEOTIDE SEQUENCE [LARGE SCALE GENOMIC DNA]</scope>
</reference>
<proteinExistence type="predicted"/>
<keyword evidence="2" id="KW-1185">Reference proteome</keyword>
<dbReference type="OrthoDB" id="8037155at2759"/>
<name>A0A4C1VQU0_EUMVA</name>